<evidence type="ECO:0000256" key="2">
    <source>
        <dbReference type="SAM" id="MobiDB-lite"/>
    </source>
</evidence>
<sequence length="212" mass="22998">LRDLKLFFPCCTIFSQRRSYSLICLTTFIHFANMHARSIITAFGLGFLALGAEARCKHSSRTAASVVTSATSVPSSSSVPVVSTTLQTSTRPATTASQPTTTSISLPKPEFFDPVFTPAYGAEFAYGSNLEITWGYDPYYEGTIKITLIGGPTQGTQQPLGVIASGLDNSLGKYTWTINNDFVGANAFYGFSILYEKDGVTSQYSNPFHIKH</sequence>
<evidence type="ECO:0000256" key="1">
    <source>
        <dbReference type="ARBA" id="ARBA00022729"/>
    </source>
</evidence>
<name>A0A0B7JJQ6_BIOOC</name>
<gene>
    <name evidence="4" type="ORF">BN869_000000969_1</name>
</gene>
<dbReference type="InterPro" id="IPR018466">
    <property type="entry name" value="Kre9/Knh1-like_N"/>
</dbReference>
<reference evidence="4" key="1">
    <citation type="submission" date="2015-01" db="EMBL/GenBank/DDBJ databases">
        <authorList>
            <person name="Durling Mikael"/>
        </authorList>
    </citation>
    <scope>NUCLEOTIDE SEQUENCE</scope>
</reference>
<accession>A0A0B7JJQ6</accession>
<protein>
    <recommendedName>
        <fullName evidence="3">Yeast cell wall synthesis Kre9/Knh1-like N-terminal domain-containing protein</fullName>
    </recommendedName>
</protein>
<feature type="domain" description="Yeast cell wall synthesis Kre9/Knh1-like N-terminal" evidence="3">
    <location>
        <begin position="117"/>
        <end position="210"/>
    </location>
</feature>
<dbReference type="AlphaFoldDB" id="A0A0B7JJQ6"/>
<feature type="region of interest" description="Disordered" evidence="2">
    <location>
        <begin position="73"/>
        <end position="102"/>
    </location>
</feature>
<dbReference type="Pfam" id="PF10342">
    <property type="entry name" value="Kre9_KNH"/>
    <property type="match status" value="1"/>
</dbReference>
<organism evidence="4">
    <name type="scientific">Bionectria ochroleuca</name>
    <name type="common">Gliocladium roseum</name>
    <dbReference type="NCBI Taxonomy" id="29856"/>
    <lineage>
        <taxon>Eukaryota</taxon>
        <taxon>Fungi</taxon>
        <taxon>Dikarya</taxon>
        <taxon>Ascomycota</taxon>
        <taxon>Pezizomycotina</taxon>
        <taxon>Sordariomycetes</taxon>
        <taxon>Hypocreomycetidae</taxon>
        <taxon>Hypocreales</taxon>
        <taxon>Bionectriaceae</taxon>
        <taxon>Clonostachys</taxon>
    </lineage>
</organism>
<proteinExistence type="predicted"/>
<feature type="non-terminal residue" evidence="4">
    <location>
        <position position="1"/>
    </location>
</feature>
<evidence type="ECO:0000313" key="4">
    <source>
        <dbReference type="EMBL" id="CEO44914.1"/>
    </source>
</evidence>
<evidence type="ECO:0000259" key="3">
    <source>
        <dbReference type="Pfam" id="PF10342"/>
    </source>
</evidence>
<keyword evidence="1" id="KW-0732">Signal</keyword>
<dbReference type="EMBL" id="CDPU01000001">
    <property type="protein sequence ID" value="CEO44914.1"/>
    <property type="molecule type" value="Genomic_DNA"/>
</dbReference>